<feature type="compositionally biased region" description="Basic and acidic residues" evidence="1">
    <location>
        <begin position="1"/>
        <end position="14"/>
    </location>
</feature>
<dbReference type="EMBL" id="CAJVPI010003977">
    <property type="protein sequence ID" value="CAG8664025.1"/>
    <property type="molecule type" value="Genomic_DNA"/>
</dbReference>
<evidence type="ECO:0000313" key="2">
    <source>
        <dbReference type="EMBL" id="CAG8664025.1"/>
    </source>
</evidence>
<accession>A0A9N9H9R5</accession>
<evidence type="ECO:0000256" key="1">
    <source>
        <dbReference type="SAM" id="MobiDB-lite"/>
    </source>
</evidence>
<name>A0A9N9H9R5_9GLOM</name>
<feature type="region of interest" description="Disordered" evidence="1">
    <location>
        <begin position="1"/>
        <end position="23"/>
    </location>
</feature>
<keyword evidence="3" id="KW-1185">Reference proteome</keyword>
<proteinExistence type="predicted"/>
<reference evidence="2" key="1">
    <citation type="submission" date="2021-06" db="EMBL/GenBank/DDBJ databases">
        <authorList>
            <person name="Kallberg Y."/>
            <person name="Tangrot J."/>
            <person name="Rosling A."/>
        </authorList>
    </citation>
    <scope>NUCLEOTIDE SEQUENCE</scope>
    <source>
        <strain evidence="2">BR232B</strain>
    </source>
</reference>
<dbReference type="AlphaFoldDB" id="A0A9N9H9R5"/>
<feature type="non-terminal residue" evidence="2">
    <location>
        <position position="1"/>
    </location>
</feature>
<evidence type="ECO:0000313" key="3">
    <source>
        <dbReference type="Proteomes" id="UP000789739"/>
    </source>
</evidence>
<dbReference type="Proteomes" id="UP000789739">
    <property type="component" value="Unassembled WGS sequence"/>
</dbReference>
<gene>
    <name evidence="2" type="ORF">PBRASI_LOCUS10944</name>
</gene>
<comment type="caution">
    <text evidence="2">The sequence shown here is derived from an EMBL/GenBank/DDBJ whole genome shotgun (WGS) entry which is preliminary data.</text>
</comment>
<protein>
    <submittedName>
        <fullName evidence="2">8212_t:CDS:1</fullName>
    </submittedName>
</protein>
<sequence length="63" mass="6885">LDKNFASDLEKPTGDVDEGQSLGGAYRKRTQGRLVVASTRSPTPPYLFLAAATLQIREIFTCL</sequence>
<organism evidence="2 3">
    <name type="scientific">Paraglomus brasilianum</name>
    <dbReference type="NCBI Taxonomy" id="144538"/>
    <lineage>
        <taxon>Eukaryota</taxon>
        <taxon>Fungi</taxon>
        <taxon>Fungi incertae sedis</taxon>
        <taxon>Mucoromycota</taxon>
        <taxon>Glomeromycotina</taxon>
        <taxon>Glomeromycetes</taxon>
        <taxon>Paraglomerales</taxon>
        <taxon>Paraglomeraceae</taxon>
        <taxon>Paraglomus</taxon>
    </lineage>
</organism>